<dbReference type="PIRSF" id="PIRSF000103">
    <property type="entry name" value="HIBADH"/>
    <property type="match status" value="1"/>
</dbReference>
<gene>
    <name evidence="6" type="ORF">QT716_11820</name>
</gene>
<evidence type="ECO:0000256" key="1">
    <source>
        <dbReference type="ARBA" id="ARBA00009080"/>
    </source>
</evidence>
<proteinExistence type="inferred from homology"/>
<comment type="caution">
    <text evidence="6">The sequence shown here is derived from an EMBL/GenBank/DDBJ whole genome shotgun (WGS) entry which is preliminary data.</text>
</comment>
<dbReference type="InterPro" id="IPR015815">
    <property type="entry name" value="HIBADH-related"/>
</dbReference>
<keyword evidence="3" id="KW-0520">NAD</keyword>
<evidence type="ECO:0000313" key="6">
    <source>
        <dbReference type="EMBL" id="MDW0110725.1"/>
    </source>
</evidence>
<dbReference type="InterPro" id="IPR036291">
    <property type="entry name" value="NAD(P)-bd_dom_sf"/>
</dbReference>
<dbReference type="Pfam" id="PF03446">
    <property type="entry name" value="NAD_binding_2"/>
    <property type="match status" value="1"/>
</dbReference>
<dbReference type="PANTHER" id="PTHR43060">
    <property type="entry name" value="3-HYDROXYISOBUTYRATE DEHYDROGENASE-LIKE 1, MITOCHONDRIAL-RELATED"/>
    <property type="match status" value="1"/>
</dbReference>
<organism evidence="6 7">
    <name type="scientific">Sporosarcina aquimarina</name>
    <dbReference type="NCBI Taxonomy" id="114975"/>
    <lineage>
        <taxon>Bacteria</taxon>
        <taxon>Bacillati</taxon>
        <taxon>Bacillota</taxon>
        <taxon>Bacilli</taxon>
        <taxon>Bacillales</taxon>
        <taxon>Caryophanaceae</taxon>
        <taxon>Sporosarcina</taxon>
    </lineage>
</organism>
<dbReference type="InterPro" id="IPR008927">
    <property type="entry name" value="6-PGluconate_DH-like_C_sf"/>
</dbReference>
<evidence type="ECO:0000259" key="5">
    <source>
        <dbReference type="Pfam" id="PF14833"/>
    </source>
</evidence>
<reference evidence="6 7" key="1">
    <citation type="submission" date="2023-06" db="EMBL/GenBank/DDBJ databases">
        <title>Sporosarcina sp. nov., isolated from Korean traditional fermented seafood 'Jeotgal'.</title>
        <authorList>
            <person name="Yang A.-I."/>
            <person name="Shin N.-R."/>
        </authorList>
    </citation>
    <scope>NUCLEOTIDE SEQUENCE [LARGE SCALE GENOMIC DNA]</scope>
    <source>
        <strain evidence="6 7">KCTC3840</strain>
    </source>
</reference>
<dbReference type="SUPFAM" id="SSF51735">
    <property type="entry name" value="NAD(P)-binding Rossmann-fold domains"/>
    <property type="match status" value="1"/>
</dbReference>
<evidence type="ECO:0000256" key="2">
    <source>
        <dbReference type="ARBA" id="ARBA00023002"/>
    </source>
</evidence>
<dbReference type="Pfam" id="PF14833">
    <property type="entry name" value="NAD_binding_11"/>
    <property type="match status" value="1"/>
</dbReference>
<evidence type="ECO:0000259" key="4">
    <source>
        <dbReference type="Pfam" id="PF03446"/>
    </source>
</evidence>
<dbReference type="PANTHER" id="PTHR43060:SF15">
    <property type="entry name" value="3-HYDROXYISOBUTYRATE DEHYDROGENASE-LIKE 1, MITOCHONDRIAL-RELATED"/>
    <property type="match status" value="1"/>
</dbReference>
<dbReference type="SUPFAM" id="SSF48179">
    <property type="entry name" value="6-phosphogluconate dehydrogenase C-terminal domain-like"/>
    <property type="match status" value="1"/>
</dbReference>
<feature type="domain" description="3-hydroxyisobutyrate dehydrogenase-like NAD-binding" evidence="5">
    <location>
        <begin position="166"/>
        <end position="287"/>
    </location>
</feature>
<dbReference type="RefSeq" id="WP_317936286.1">
    <property type="nucleotide sequence ID" value="NZ_JAUBDH010000007.1"/>
</dbReference>
<dbReference type="Proteomes" id="UP001280629">
    <property type="component" value="Unassembled WGS sequence"/>
</dbReference>
<accession>A0ABU4G2Z9</accession>
<dbReference type="InterPro" id="IPR029154">
    <property type="entry name" value="HIBADH-like_NADP-bd"/>
</dbReference>
<evidence type="ECO:0000256" key="3">
    <source>
        <dbReference type="ARBA" id="ARBA00023027"/>
    </source>
</evidence>
<dbReference type="Gene3D" id="3.40.50.720">
    <property type="entry name" value="NAD(P)-binding Rossmann-like Domain"/>
    <property type="match status" value="1"/>
</dbReference>
<keyword evidence="2 6" id="KW-0560">Oxidoreductase</keyword>
<dbReference type="GO" id="GO:0016491">
    <property type="term" value="F:oxidoreductase activity"/>
    <property type="evidence" value="ECO:0007669"/>
    <property type="project" value="UniProtKB-KW"/>
</dbReference>
<dbReference type="InterPro" id="IPR013328">
    <property type="entry name" value="6PGD_dom2"/>
</dbReference>
<keyword evidence="7" id="KW-1185">Reference proteome</keyword>
<dbReference type="InterPro" id="IPR006115">
    <property type="entry name" value="6PGDH_NADP-bd"/>
</dbReference>
<dbReference type="Gene3D" id="1.10.1040.10">
    <property type="entry name" value="N-(1-d-carboxylethyl)-l-norvaline Dehydrogenase, domain 2"/>
    <property type="match status" value="1"/>
</dbReference>
<sequence length="293" mass="30674">MQTIGVVGCGLMGYGIATNLVRKGYEVTVYDTNPEAVQRVVNEGAAGAGSVPELAKFSDVLILSLPSTDLVENVLLEGRDGALHHLKAGGAVLDMSTNDVARTRTLAEAADVVGISYFDCPVSGGPAGASKGSLTIMAGGSEEKFPHVSSVLEAMGEYVEYMGPSGSGQIVKLCNNMVVGGIISLLGEALLTGERAGMSKEKLAKLFQKGSGQTKVMEVFGPNIIHETFDDVTFSLSNMLKDLTLYRNLAAGEGIPTVISDAAYELFTRASAEGAYHRDSTAVAELLAHELHS</sequence>
<evidence type="ECO:0000313" key="7">
    <source>
        <dbReference type="Proteomes" id="UP001280629"/>
    </source>
</evidence>
<comment type="similarity">
    <text evidence="1">Belongs to the HIBADH-related family.</text>
</comment>
<feature type="domain" description="6-phosphogluconate dehydrogenase NADP-binding" evidence="4">
    <location>
        <begin position="3"/>
        <end position="163"/>
    </location>
</feature>
<protein>
    <submittedName>
        <fullName evidence="6">NAD(P)-dependent oxidoreductase</fullName>
        <ecNumber evidence="6">1.1.-.-</ecNumber>
    </submittedName>
</protein>
<name>A0ABU4G2Z9_9BACL</name>
<dbReference type="EC" id="1.1.-.-" evidence="6"/>
<dbReference type="EMBL" id="JAUBDH010000007">
    <property type="protein sequence ID" value="MDW0110725.1"/>
    <property type="molecule type" value="Genomic_DNA"/>
</dbReference>